<name>A0AAD9QA89_ACRCE</name>
<keyword evidence="2" id="KW-1185">Reference proteome</keyword>
<organism evidence="1 2">
    <name type="scientific">Acropora cervicornis</name>
    <name type="common">Staghorn coral</name>
    <dbReference type="NCBI Taxonomy" id="6130"/>
    <lineage>
        <taxon>Eukaryota</taxon>
        <taxon>Metazoa</taxon>
        <taxon>Cnidaria</taxon>
        <taxon>Anthozoa</taxon>
        <taxon>Hexacorallia</taxon>
        <taxon>Scleractinia</taxon>
        <taxon>Astrocoeniina</taxon>
        <taxon>Acroporidae</taxon>
        <taxon>Acropora</taxon>
    </lineage>
</organism>
<accession>A0AAD9QA89</accession>
<protein>
    <submittedName>
        <fullName evidence="1">Uncharacterized protein</fullName>
    </submittedName>
</protein>
<proteinExistence type="predicted"/>
<sequence length="111" mass="12700">MSNVRPKKVYCPNCTLWMGKSLYYEHLPCGKSSLEAVQTKDVPRVGNRFYCNHCSETVSKSTFYEHKAIYGSACGIPSHDEQKEVEANLDSDSDNENLDLSWGDEDMQFFF</sequence>
<evidence type="ECO:0000313" key="2">
    <source>
        <dbReference type="Proteomes" id="UP001249851"/>
    </source>
</evidence>
<dbReference type="Proteomes" id="UP001249851">
    <property type="component" value="Unassembled WGS sequence"/>
</dbReference>
<dbReference type="AlphaFoldDB" id="A0AAD9QA89"/>
<dbReference type="EMBL" id="JARQWQ010000049">
    <property type="protein sequence ID" value="KAK2557514.1"/>
    <property type="molecule type" value="Genomic_DNA"/>
</dbReference>
<evidence type="ECO:0000313" key="1">
    <source>
        <dbReference type="EMBL" id="KAK2557514.1"/>
    </source>
</evidence>
<reference evidence="1" key="2">
    <citation type="journal article" date="2023" name="Science">
        <title>Genomic signatures of disease resistance in endangered staghorn corals.</title>
        <authorList>
            <person name="Vollmer S.V."/>
            <person name="Selwyn J.D."/>
            <person name="Despard B.A."/>
            <person name="Roesel C.L."/>
        </authorList>
    </citation>
    <scope>NUCLEOTIDE SEQUENCE</scope>
    <source>
        <strain evidence="1">K2</strain>
    </source>
</reference>
<gene>
    <name evidence="1" type="ORF">P5673_020261</name>
</gene>
<reference evidence="1" key="1">
    <citation type="journal article" date="2023" name="G3 (Bethesda)">
        <title>Whole genome assembly and annotation of the endangered Caribbean coral Acropora cervicornis.</title>
        <authorList>
            <person name="Selwyn J.D."/>
            <person name="Vollmer S.V."/>
        </authorList>
    </citation>
    <scope>NUCLEOTIDE SEQUENCE</scope>
    <source>
        <strain evidence="1">K2</strain>
    </source>
</reference>
<comment type="caution">
    <text evidence="1">The sequence shown here is derived from an EMBL/GenBank/DDBJ whole genome shotgun (WGS) entry which is preliminary data.</text>
</comment>